<proteinExistence type="predicted"/>
<accession>A0ACB0LNR4</accession>
<evidence type="ECO:0000313" key="1">
    <source>
        <dbReference type="EMBL" id="CAJ2670062.1"/>
    </source>
</evidence>
<dbReference type="Proteomes" id="UP001177021">
    <property type="component" value="Unassembled WGS sequence"/>
</dbReference>
<reference evidence="1" key="1">
    <citation type="submission" date="2023-10" db="EMBL/GenBank/DDBJ databases">
        <authorList>
            <person name="Rodriguez Cubillos JULIANA M."/>
            <person name="De Vega J."/>
        </authorList>
    </citation>
    <scope>NUCLEOTIDE SEQUENCE</scope>
</reference>
<dbReference type="EMBL" id="CASHSV030000615">
    <property type="protein sequence ID" value="CAJ2670062.1"/>
    <property type="molecule type" value="Genomic_DNA"/>
</dbReference>
<protein>
    <submittedName>
        <fullName evidence="1">Uncharacterized protein</fullName>
    </submittedName>
</protein>
<sequence length="242" mass="27788">MDSETSFKALPLPVFDGANYHIWAARMEAYLEANDLWEAVEEDYEVLQLPNNPTIAQIRSHKEMKTRKSKARASLFAAVTEEIFTRIMTIKSAFEIWNFLKNEHEGDERIRGMQALNLIREFEMQKMKESETIKEYANKLIGIANKVRIVQKILVTVPERFEATITSLENTKDLTKLTLAELVNAMQAQEQRRMIRAEGSVEGAFQAKLKIDRGGKSMENKYKSLNNQAVANTSYNNVTTLY</sequence>
<evidence type="ECO:0000313" key="2">
    <source>
        <dbReference type="Proteomes" id="UP001177021"/>
    </source>
</evidence>
<keyword evidence="2" id="KW-1185">Reference proteome</keyword>
<organism evidence="1 2">
    <name type="scientific">Trifolium pratense</name>
    <name type="common">Red clover</name>
    <dbReference type="NCBI Taxonomy" id="57577"/>
    <lineage>
        <taxon>Eukaryota</taxon>
        <taxon>Viridiplantae</taxon>
        <taxon>Streptophyta</taxon>
        <taxon>Embryophyta</taxon>
        <taxon>Tracheophyta</taxon>
        <taxon>Spermatophyta</taxon>
        <taxon>Magnoliopsida</taxon>
        <taxon>eudicotyledons</taxon>
        <taxon>Gunneridae</taxon>
        <taxon>Pentapetalae</taxon>
        <taxon>rosids</taxon>
        <taxon>fabids</taxon>
        <taxon>Fabales</taxon>
        <taxon>Fabaceae</taxon>
        <taxon>Papilionoideae</taxon>
        <taxon>50 kb inversion clade</taxon>
        <taxon>NPAAA clade</taxon>
        <taxon>Hologalegina</taxon>
        <taxon>IRL clade</taxon>
        <taxon>Trifolieae</taxon>
        <taxon>Trifolium</taxon>
    </lineage>
</organism>
<comment type="caution">
    <text evidence="1">The sequence shown here is derived from an EMBL/GenBank/DDBJ whole genome shotgun (WGS) entry which is preliminary data.</text>
</comment>
<gene>
    <name evidence="1" type="ORF">MILVUS5_LOCUS34156</name>
</gene>
<name>A0ACB0LNR4_TRIPR</name>